<feature type="binding site" description="axial binding residue" evidence="7">
    <location>
        <position position="473"/>
    </location>
    <ligand>
        <name>heme</name>
        <dbReference type="ChEBI" id="CHEBI:30413"/>
    </ligand>
    <ligandPart>
        <name>Fe</name>
        <dbReference type="ChEBI" id="CHEBI:18248"/>
    </ligandPart>
</feature>
<dbReference type="PANTHER" id="PTHR24304:SF2">
    <property type="entry name" value="24-HYDROXYCHOLESTEROL 7-ALPHA-HYDROXYLASE"/>
    <property type="match status" value="1"/>
</dbReference>
<dbReference type="AlphaFoldDB" id="A0A9P9W8F9"/>
<evidence type="ECO:0000256" key="2">
    <source>
        <dbReference type="ARBA" id="ARBA00010617"/>
    </source>
</evidence>
<sequence>MLLHSIALPDVLRAAALDMVASTCGSIFGLALLASMMLLLWRAWRFTINPLLHPDEPKELPYWIPFLVGRIHFGNTKEPFALTLAGSTTYVITNAQDVTEAYKNNSTLSWTEFLLEMMRTLGNNEICVEAVARPLPRDKDGFPNPHGKPLVTLARDMHIRQLHPGDQLDDLERRFLRWFERCLEPETMAKTYGSNVAQKDQDTTVTVSLVQWCSEFFTLASQEAYFGPELAHIDPHLHETFIVFDELSYQILYQYPRLLTGKMRAAKTQLQHAMKNYLQLPPSKRTDTAWFTDAFETECKALGIDETQVAIMFFTVYWGANTNTRRAAYWLLAHLLDTPDLLAALRAETAAAFDQAGNLDPARLHDADHNRCFEAVWNETIRMSAYASSVRYITRDTIIGGKLLRRGHRLMIPYRQLHFDEDVFGPGVNEFRAARFGFDIAATDRKNYKENGAYQKLTRGDSWRPFGGGVTMCPGRFIARRSVHIFVALLLHRYDVESVGPSLCSEA</sequence>
<evidence type="ECO:0000256" key="1">
    <source>
        <dbReference type="ARBA" id="ARBA00001971"/>
    </source>
</evidence>
<keyword evidence="6 8" id="KW-0503">Monooxygenase</keyword>
<dbReference type="Pfam" id="PF00067">
    <property type="entry name" value="p450"/>
    <property type="match status" value="1"/>
</dbReference>
<feature type="transmembrane region" description="Helical" evidence="9">
    <location>
        <begin position="20"/>
        <end position="41"/>
    </location>
</feature>
<evidence type="ECO:0000313" key="10">
    <source>
        <dbReference type="EMBL" id="KAI1849852.1"/>
    </source>
</evidence>
<comment type="caution">
    <text evidence="10">The sequence shown here is derived from an EMBL/GenBank/DDBJ whole genome shotgun (WGS) entry which is preliminary data.</text>
</comment>
<comment type="cofactor">
    <cofactor evidence="1 7">
        <name>heme</name>
        <dbReference type="ChEBI" id="CHEBI:30413"/>
    </cofactor>
</comment>
<dbReference type="InterPro" id="IPR001128">
    <property type="entry name" value="Cyt_P450"/>
</dbReference>
<evidence type="ECO:0000256" key="7">
    <source>
        <dbReference type="PIRSR" id="PIRSR602403-1"/>
    </source>
</evidence>
<dbReference type="PANTHER" id="PTHR24304">
    <property type="entry name" value="CYTOCHROME P450 FAMILY 7"/>
    <property type="match status" value="1"/>
</dbReference>
<gene>
    <name evidence="10" type="ORF">JX265_013555</name>
</gene>
<keyword evidence="9" id="KW-1133">Transmembrane helix</keyword>
<dbReference type="GO" id="GO:0020037">
    <property type="term" value="F:heme binding"/>
    <property type="evidence" value="ECO:0007669"/>
    <property type="project" value="InterPro"/>
</dbReference>
<dbReference type="Proteomes" id="UP000829685">
    <property type="component" value="Unassembled WGS sequence"/>
</dbReference>
<dbReference type="PROSITE" id="PS00086">
    <property type="entry name" value="CYTOCHROME_P450"/>
    <property type="match status" value="1"/>
</dbReference>
<dbReference type="Gene3D" id="1.10.630.10">
    <property type="entry name" value="Cytochrome P450"/>
    <property type="match status" value="1"/>
</dbReference>
<dbReference type="InterPro" id="IPR036396">
    <property type="entry name" value="Cyt_P450_sf"/>
</dbReference>
<dbReference type="GO" id="GO:0005506">
    <property type="term" value="F:iron ion binding"/>
    <property type="evidence" value="ECO:0007669"/>
    <property type="project" value="InterPro"/>
</dbReference>
<keyword evidence="9" id="KW-0472">Membrane</keyword>
<dbReference type="SUPFAM" id="SSF48264">
    <property type="entry name" value="Cytochrome P450"/>
    <property type="match status" value="1"/>
</dbReference>
<keyword evidence="4 7" id="KW-0479">Metal-binding</keyword>
<evidence type="ECO:0000256" key="3">
    <source>
        <dbReference type="ARBA" id="ARBA00022617"/>
    </source>
</evidence>
<evidence type="ECO:0000256" key="8">
    <source>
        <dbReference type="RuleBase" id="RU000461"/>
    </source>
</evidence>
<accession>A0A9P9W8F9</accession>
<dbReference type="InterPro" id="IPR050529">
    <property type="entry name" value="CYP450_sterol_14alpha_dmase"/>
</dbReference>
<protein>
    <recommendedName>
        <fullName evidence="12">Cytochrome P450</fullName>
    </recommendedName>
</protein>
<reference evidence="10" key="1">
    <citation type="submission" date="2021-03" db="EMBL/GenBank/DDBJ databases">
        <title>Revisited historic fungal species revealed as producer of novel bioactive compounds through whole genome sequencing and comparative genomics.</title>
        <authorList>
            <person name="Vignolle G.A."/>
            <person name="Hochenegger N."/>
            <person name="Mach R.L."/>
            <person name="Mach-Aigner A.R."/>
            <person name="Javad Rahimi M."/>
            <person name="Salim K.A."/>
            <person name="Chan C.M."/>
            <person name="Lim L.B.L."/>
            <person name="Cai F."/>
            <person name="Druzhinina I.S."/>
            <person name="U'Ren J.M."/>
            <person name="Derntl C."/>
        </authorList>
    </citation>
    <scope>NUCLEOTIDE SEQUENCE</scope>
    <source>
        <strain evidence="10">TUCIM 5799</strain>
    </source>
</reference>
<evidence type="ECO:0000256" key="9">
    <source>
        <dbReference type="SAM" id="Phobius"/>
    </source>
</evidence>
<dbReference type="PRINTS" id="PR00465">
    <property type="entry name" value="EP450IV"/>
</dbReference>
<evidence type="ECO:0000256" key="5">
    <source>
        <dbReference type="ARBA" id="ARBA00023004"/>
    </source>
</evidence>
<dbReference type="GO" id="GO:0016705">
    <property type="term" value="F:oxidoreductase activity, acting on paired donors, with incorporation or reduction of molecular oxygen"/>
    <property type="evidence" value="ECO:0007669"/>
    <property type="project" value="InterPro"/>
</dbReference>
<dbReference type="GO" id="GO:0008395">
    <property type="term" value="F:steroid hydroxylase activity"/>
    <property type="evidence" value="ECO:0007669"/>
    <property type="project" value="TreeGrafter"/>
</dbReference>
<dbReference type="EMBL" id="JAFIMR010000074">
    <property type="protein sequence ID" value="KAI1849852.1"/>
    <property type="molecule type" value="Genomic_DNA"/>
</dbReference>
<proteinExistence type="inferred from homology"/>
<dbReference type="InterPro" id="IPR017972">
    <property type="entry name" value="Cyt_P450_CS"/>
</dbReference>
<evidence type="ECO:0000256" key="6">
    <source>
        <dbReference type="ARBA" id="ARBA00023033"/>
    </source>
</evidence>
<evidence type="ECO:0000256" key="4">
    <source>
        <dbReference type="ARBA" id="ARBA00022723"/>
    </source>
</evidence>
<keyword evidence="11" id="KW-1185">Reference proteome</keyword>
<keyword evidence="3 7" id="KW-0349">Heme</keyword>
<evidence type="ECO:0000313" key="11">
    <source>
        <dbReference type="Proteomes" id="UP000829685"/>
    </source>
</evidence>
<dbReference type="CDD" id="cd11040">
    <property type="entry name" value="CYP7_CYP8-like"/>
    <property type="match status" value="1"/>
</dbReference>
<organism evidence="10 11">
    <name type="scientific">Neoarthrinium moseri</name>
    <dbReference type="NCBI Taxonomy" id="1658444"/>
    <lineage>
        <taxon>Eukaryota</taxon>
        <taxon>Fungi</taxon>
        <taxon>Dikarya</taxon>
        <taxon>Ascomycota</taxon>
        <taxon>Pezizomycotina</taxon>
        <taxon>Sordariomycetes</taxon>
        <taxon>Xylariomycetidae</taxon>
        <taxon>Amphisphaeriales</taxon>
        <taxon>Apiosporaceae</taxon>
        <taxon>Neoarthrinium</taxon>
    </lineage>
</organism>
<keyword evidence="9" id="KW-0812">Transmembrane</keyword>
<keyword evidence="8" id="KW-0560">Oxidoreductase</keyword>
<dbReference type="InterPro" id="IPR002403">
    <property type="entry name" value="Cyt_P450_E_grp-IV"/>
</dbReference>
<keyword evidence="5 7" id="KW-0408">Iron</keyword>
<comment type="similarity">
    <text evidence="2 8">Belongs to the cytochrome P450 family.</text>
</comment>
<name>A0A9P9W8F9_9PEZI</name>
<evidence type="ECO:0008006" key="12">
    <source>
        <dbReference type="Google" id="ProtNLM"/>
    </source>
</evidence>